<protein>
    <submittedName>
        <fullName evidence="1">Uncharacterized protein</fullName>
    </submittedName>
</protein>
<evidence type="ECO:0000313" key="1">
    <source>
        <dbReference type="EMBL" id="GLR50180.1"/>
    </source>
</evidence>
<dbReference type="Proteomes" id="UP001156702">
    <property type="component" value="Unassembled WGS sequence"/>
</dbReference>
<comment type="caution">
    <text evidence="1">The sequence shown here is derived from an EMBL/GenBank/DDBJ whole genome shotgun (WGS) entry which is preliminary data.</text>
</comment>
<gene>
    <name evidence="1" type="ORF">GCM10007923_13850</name>
</gene>
<reference evidence="2" key="1">
    <citation type="journal article" date="2019" name="Int. J. Syst. Evol. Microbiol.">
        <title>The Global Catalogue of Microorganisms (GCM) 10K type strain sequencing project: providing services to taxonomists for standard genome sequencing and annotation.</title>
        <authorList>
            <consortium name="The Broad Institute Genomics Platform"/>
            <consortium name="The Broad Institute Genome Sequencing Center for Infectious Disease"/>
            <person name="Wu L."/>
            <person name="Ma J."/>
        </authorList>
    </citation>
    <scope>NUCLEOTIDE SEQUENCE [LARGE SCALE GENOMIC DNA]</scope>
    <source>
        <strain evidence="2">NBRC 102122</strain>
    </source>
</reference>
<dbReference type="EMBL" id="BSOP01000012">
    <property type="protein sequence ID" value="GLR50180.1"/>
    <property type="molecule type" value="Genomic_DNA"/>
</dbReference>
<sequence length="62" mass="6697">MIAAVLTSGQKNFFSRFIPPSPLLPAPHSPGSEVFSQSFLTPFSPFPHVRAVVACPRAVLVF</sequence>
<keyword evidence="2" id="KW-1185">Reference proteome</keyword>
<proteinExistence type="predicted"/>
<name>A0ABQ5ZEW1_9HYPH</name>
<evidence type="ECO:0000313" key="2">
    <source>
        <dbReference type="Proteomes" id="UP001156702"/>
    </source>
</evidence>
<accession>A0ABQ5ZEW1</accession>
<organism evidence="1 2">
    <name type="scientific">Shinella yambaruensis</name>
    <dbReference type="NCBI Taxonomy" id="415996"/>
    <lineage>
        <taxon>Bacteria</taxon>
        <taxon>Pseudomonadati</taxon>
        <taxon>Pseudomonadota</taxon>
        <taxon>Alphaproteobacteria</taxon>
        <taxon>Hyphomicrobiales</taxon>
        <taxon>Rhizobiaceae</taxon>
        <taxon>Shinella</taxon>
    </lineage>
</organism>